<dbReference type="InterPro" id="IPR006282">
    <property type="entry name" value="Thi_PPkinase"/>
</dbReference>
<dbReference type="GO" id="GO:0006772">
    <property type="term" value="P:thiamine metabolic process"/>
    <property type="evidence" value="ECO:0007669"/>
    <property type="project" value="UniProtKB-UniRule"/>
</dbReference>
<feature type="domain" description="Thiamin pyrophosphokinase-like substrate-binding" evidence="3">
    <location>
        <begin position="146"/>
        <end position="214"/>
    </location>
</feature>
<dbReference type="EMBL" id="JAHXRF010000007">
    <property type="protein sequence ID" value="MBW4865574.1"/>
    <property type="molecule type" value="Genomic_DNA"/>
</dbReference>
<dbReference type="PANTHER" id="PTHR41299">
    <property type="entry name" value="THIAMINE PYROPHOSPHOKINASE"/>
    <property type="match status" value="1"/>
</dbReference>
<protein>
    <recommendedName>
        <fullName evidence="1">Thiamine diphosphokinase</fullName>
        <ecNumber evidence="1">2.7.6.2</ecNumber>
    </recommendedName>
</protein>
<name>A0AAW4NSE1_9BACT</name>
<dbReference type="InterPro" id="IPR007371">
    <property type="entry name" value="TPK_catalytic"/>
</dbReference>
<dbReference type="AlphaFoldDB" id="A0AAW4NSE1"/>
<evidence type="ECO:0000313" key="4">
    <source>
        <dbReference type="EMBL" id="MBW4865574.1"/>
    </source>
</evidence>
<evidence type="ECO:0000313" key="5">
    <source>
        <dbReference type="Proteomes" id="UP001196873"/>
    </source>
</evidence>
<dbReference type="CDD" id="cd07995">
    <property type="entry name" value="TPK"/>
    <property type="match status" value="1"/>
</dbReference>
<organism evidence="4 5">
    <name type="scientific">Segatella salivae</name>
    <dbReference type="NCBI Taxonomy" id="228604"/>
    <lineage>
        <taxon>Bacteria</taxon>
        <taxon>Pseudomonadati</taxon>
        <taxon>Bacteroidota</taxon>
        <taxon>Bacteroidia</taxon>
        <taxon>Bacteroidales</taxon>
        <taxon>Prevotellaceae</taxon>
        <taxon>Segatella</taxon>
    </lineage>
</organism>
<dbReference type="Pfam" id="PF04263">
    <property type="entry name" value="TPK_catalytic"/>
    <property type="match status" value="1"/>
</dbReference>
<accession>A0AAW4NSE1</accession>
<sequence>MNSYHLIDEQSRFDAVIVANGSYPQNMACHTLIQHASHLIVCDGAAQSLVNDGVEAHRMTVIGDGDSLPDSLKSHLHFIHVAEQDDNDLTKATRYLMSLSAFKEGTKVAYLGCTGKREDHTLGNISLMMRYYSSFHLQPIMITDHGYFIPTCGESCFKTFAHQQISIFNFGCKRLESEGLLWQSYAYDALWQGTLNEASGNEVTFHADGFYMVYLTFDGKAAEHSHQLAPSCARE</sequence>
<dbReference type="InterPro" id="IPR053149">
    <property type="entry name" value="TPK"/>
</dbReference>
<dbReference type="GO" id="GO:0005524">
    <property type="term" value="F:ATP binding"/>
    <property type="evidence" value="ECO:0007669"/>
    <property type="project" value="InterPro"/>
</dbReference>
<evidence type="ECO:0000259" key="2">
    <source>
        <dbReference type="Pfam" id="PF04263"/>
    </source>
</evidence>
<dbReference type="Pfam" id="PF21275">
    <property type="entry name" value="Thi_PPkinase_C"/>
    <property type="match status" value="1"/>
</dbReference>
<gene>
    <name evidence="4" type="ORF">KZY68_05990</name>
</gene>
<evidence type="ECO:0000259" key="3">
    <source>
        <dbReference type="Pfam" id="PF21275"/>
    </source>
</evidence>
<dbReference type="NCBIfam" id="TIGR01378">
    <property type="entry name" value="thi_PPkinase"/>
    <property type="match status" value="1"/>
</dbReference>
<dbReference type="EC" id="2.7.6.2" evidence="1"/>
<dbReference type="Proteomes" id="UP001196873">
    <property type="component" value="Unassembled WGS sequence"/>
</dbReference>
<proteinExistence type="predicted"/>
<keyword evidence="4" id="KW-0808">Transferase</keyword>
<dbReference type="PANTHER" id="PTHR41299:SF1">
    <property type="entry name" value="THIAMINE PYROPHOSPHOKINASE"/>
    <property type="match status" value="1"/>
</dbReference>
<feature type="domain" description="Thiamin pyrophosphokinase catalytic" evidence="2">
    <location>
        <begin position="30"/>
        <end position="133"/>
    </location>
</feature>
<dbReference type="GO" id="GO:0009229">
    <property type="term" value="P:thiamine diphosphate biosynthetic process"/>
    <property type="evidence" value="ECO:0007669"/>
    <property type="project" value="InterPro"/>
</dbReference>
<comment type="caution">
    <text evidence="4">The sequence shown here is derived from an EMBL/GenBank/DDBJ whole genome shotgun (WGS) entry which is preliminary data.</text>
</comment>
<dbReference type="InterPro" id="IPR049442">
    <property type="entry name" value="Thi_PPkinase-like_C"/>
</dbReference>
<evidence type="ECO:0000256" key="1">
    <source>
        <dbReference type="NCBIfam" id="TIGR01378"/>
    </source>
</evidence>
<dbReference type="RefSeq" id="WP_219427694.1">
    <property type="nucleotide sequence ID" value="NZ_JAHXRD010000008.1"/>
</dbReference>
<dbReference type="GO" id="GO:0004788">
    <property type="term" value="F:thiamine diphosphokinase activity"/>
    <property type="evidence" value="ECO:0007669"/>
    <property type="project" value="UniProtKB-UniRule"/>
</dbReference>
<reference evidence="4" key="1">
    <citation type="submission" date="2021-07" db="EMBL/GenBank/DDBJ databases">
        <title>Genomic diversity and antimicrobial resistance of Prevotella spp. isolated from chronic lung disease airways.</title>
        <authorList>
            <person name="Webb K.A."/>
            <person name="Olagoke O.S."/>
            <person name="Baird T."/>
            <person name="Neill J."/>
            <person name="Pham A."/>
            <person name="Wells T.J."/>
            <person name="Ramsay K.A."/>
            <person name="Bell S.C."/>
            <person name="Sarovich D.S."/>
            <person name="Price E.P."/>
        </authorList>
    </citation>
    <scope>NUCLEOTIDE SEQUENCE</scope>
    <source>
        <strain evidence="4">SCHI0047.S.3</strain>
    </source>
</reference>